<reference evidence="18 19" key="1">
    <citation type="submission" date="2016-10" db="EMBL/GenBank/DDBJ databases">
        <title>Comparative genome analysis of multiple Pseudomonas spp. focuses on biocontrol and plant growth promoting traits.</title>
        <authorList>
            <person name="Tao X.-Y."/>
            <person name="Taylor C.G."/>
        </authorList>
    </citation>
    <scope>NUCLEOTIDE SEQUENCE [LARGE SCALE GENOMIC DNA]</scope>
    <source>
        <strain evidence="18 19">15D11</strain>
    </source>
</reference>
<sequence>MSFQPSFLGRSIHRAALALGLSGSLLALTPAWAKAQAYDIPAGSLSLALSQFAAANGVMITFSSEDTAGLSSPGLQGDFELDQGFARLLQGSGLRVVQAGDKRYVLAKADSSAAVELGATSINAAGLGATTEGSGSYTTGITSTATKLPLSLRETPQSISVVTRQRMDDQGLNDLTEVLKQTPGLSVQSLGSERFNIYARGYSVDNYQFDGIPTTLDIVSQVSAQSLADMAIYDRVEVLRGATGLMTGAGDPSATINMVRKRPTADFKGHFTAGLGSWDKYRTELDLSGPLTPTGNLRGRMVAAYQQNNSYVDHYSQEKQIFYGILEADLSDSTLLTVGADYQKNNPQGSSSVAFPLFYSNGQQTDFSRSTNSAARWSSNPQDVLNTFASLEHKLGYDWSLKVAVNQMYINRDDYKLATASWGFPDINTGAGVRLYGGAGSTWQKQTGVDVQAQGPFQLFGRQHELIVGYNFSRYENRHSPLRGTAIEGTSVNFYDWDNYTKQPNTSNGKLYDGDTSIYQNGTYIATRLRPTDALSIILGARASDYKYNYDMEYVLTPNSNRNTQYRESGVVTPYAGVVYDLNDVHSVYASYTSIYKPQSVRDASGATLEPREGDNYEVGLKSEFFGGRLNTSIAAYEIKQDNLAVIDPGQVIPGTTSAAYKAVSGATTRGFEIEANGELLPDWNLAASYNHSITEDADDQRINTEAPANMLKLWSTYRLPGDFNRLTVGGGANWQSGTHITVTPSTAMGTVKAKQQQFTVVNLMARYQLSEQLSATLNVNNLFDKKYISALDTTFFSGYYGEPRNVMLSTKYSF</sequence>
<dbReference type="NCBIfam" id="TIGR01783">
    <property type="entry name" value="TonB-siderophor"/>
    <property type="match status" value="1"/>
</dbReference>
<dbReference type="Gene3D" id="2.40.170.20">
    <property type="entry name" value="TonB-dependent receptor, beta-barrel domain"/>
    <property type="match status" value="1"/>
</dbReference>
<keyword evidence="11 14" id="KW-0472">Membrane</keyword>
<evidence type="ECO:0000313" key="18">
    <source>
        <dbReference type="EMBL" id="ROL64674.1"/>
    </source>
</evidence>
<dbReference type="GO" id="GO:0015891">
    <property type="term" value="P:siderophore transport"/>
    <property type="evidence" value="ECO:0007669"/>
    <property type="project" value="InterPro"/>
</dbReference>
<dbReference type="InterPro" id="IPR000531">
    <property type="entry name" value="Beta-barrel_TonB"/>
</dbReference>
<evidence type="ECO:0000256" key="4">
    <source>
        <dbReference type="ARBA" id="ARBA00022452"/>
    </source>
</evidence>
<proteinExistence type="inferred from homology"/>
<keyword evidence="5" id="KW-0410">Iron transport</keyword>
<dbReference type="RefSeq" id="WP_123567530.1">
    <property type="nucleotide sequence ID" value="NZ_MOAM01000035.1"/>
</dbReference>
<dbReference type="Pfam" id="PF07715">
    <property type="entry name" value="Plug"/>
    <property type="match status" value="1"/>
</dbReference>
<accession>A0A423CZF8</accession>
<dbReference type="InterPro" id="IPR011662">
    <property type="entry name" value="Secretin/TonB_short_N"/>
</dbReference>
<dbReference type="EMBL" id="MOAM01000035">
    <property type="protein sequence ID" value="ROL64674.1"/>
    <property type="molecule type" value="Genomic_DNA"/>
</dbReference>
<evidence type="ECO:0000256" key="3">
    <source>
        <dbReference type="ARBA" id="ARBA00022448"/>
    </source>
</evidence>
<dbReference type="FunFam" id="2.170.130.10:FF:000010">
    <property type="entry name" value="Ferripyoverdine receptor"/>
    <property type="match status" value="1"/>
</dbReference>
<keyword evidence="9" id="KW-0406">Ion transport</keyword>
<evidence type="ECO:0000256" key="6">
    <source>
        <dbReference type="ARBA" id="ARBA00022692"/>
    </source>
</evidence>
<keyword evidence="10 16" id="KW-0798">TonB box</keyword>
<dbReference type="Pfam" id="PF00593">
    <property type="entry name" value="TonB_dep_Rec_b-barrel"/>
    <property type="match status" value="1"/>
</dbReference>
<dbReference type="Gene3D" id="2.170.130.10">
    <property type="entry name" value="TonB-dependent receptor, plug domain"/>
    <property type="match status" value="1"/>
</dbReference>
<name>A0A423CZF8_9PSED</name>
<dbReference type="InterPro" id="IPR036942">
    <property type="entry name" value="Beta-barrel_TonB_sf"/>
</dbReference>
<dbReference type="STRING" id="1292031.GCA_000425805_03884"/>
<evidence type="ECO:0000256" key="15">
    <source>
        <dbReference type="PROSITE-ProRule" id="PRU10144"/>
    </source>
</evidence>
<keyword evidence="8" id="KW-0408">Iron</keyword>
<keyword evidence="3 14" id="KW-0813">Transport</keyword>
<dbReference type="PANTHER" id="PTHR32552">
    <property type="entry name" value="FERRICHROME IRON RECEPTOR-RELATED"/>
    <property type="match status" value="1"/>
</dbReference>
<evidence type="ECO:0000256" key="11">
    <source>
        <dbReference type="ARBA" id="ARBA00023136"/>
    </source>
</evidence>
<evidence type="ECO:0000313" key="19">
    <source>
        <dbReference type="Proteomes" id="UP000285286"/>
    </source>
</evidence>
<evidence type="ECO:0000256" key="14">
    <source>
        <dbReference type="PROSITE-ProRule" id="PRU01360"/>
    </source>
</evidence>
<dbReference type="Pfam" id="PF07660">
    <property type="entry name" value="STN"/>
    <property type="match status" value="1"/>
</dbReference>
<evidence type="ECO:0000256" key="7">
    <source>
        <dbReference type="ARBA" id="ARBA00022729"/>
    </source>
</evidence>
<comment type="similarity">
    <text evidence="2 14 16">Belongs to the TonB-dependent receptor family.</text>
</comment>
<keyword evidence="6 14" id="KW-0812">Transmembrane</keyword>
<evidence type="ECO:0000256" key="12">
    <source>
        <dbReference type="ARBA" id="ARBA00023170"/>
    </source>
</evidence>
<dbReference type="GO" id="GO:0009279">
    <property type="term" value="C:cell outer membrane"/>
    <property type="evidence" value="ECO:0007669"/>
    <property type="project" value="UniProtKB-SubCell"/>
</dbReference>
<dbReference type="InterPro" id="IPR037066">
    <property type="entry name" value="Plug_dom_sf"/>
</dbReference>
<dbReference type="Gene3D" id="3.55.50.30">
    <property type="match status" value="1"/>
</dbReference>
<dbReference type="InterPro" id="IPR039426">
    <property type="entry name" value="TonB-dep_rcpt-like"/>
</dbReference>
<evidence type="ECO:0000256" key="9">
    <source>
        <dbReference type="ARBA" id="ARBA00023065"/>
    </source>
</evidence>
<feature type="short sequence motif" description="TonB C-terminal box" evidence="15">
    <location>
        <begin position="798"/>
        <end position="815"/>
    </location>
</feature>
<dbReference type="AlphaFoldDB" id="A0A423CZF8"/>
<evidence type="ECO:0000256" key="10">
    <source>
        <dbReference type="ARBA" id="ARBA00023077"/>
    </source>
</evidence>
<evidence type="ECO:0000256" key="13">
    <source>
        <dbReference type="ARBA" id="ARBA00023237"/>
    </source>
</evidence>
<dbReference type="InterPro" id="IPR012910">
    <property type="entry name" value="Plug_dom"/>
</dbReference>
<protein>
    <submittedName>
        <fullName evidence="18">TonB-dependent receptor</fullName>
    </submittedName>
</protein>
<organism evidence="18 19">
    <name type="scientific">Pseudomonas vranovensis</name>
    <dbReference type="NCBI Taxonomy" id="321661"/>
    <lineage>
        <taxon>Bacteria</taxon>
        <taxon>Pseudomonadati</taxon>
        <taxon>Pseudomonadota</taxon>
        <taxon>Gammaproteobacteria</taxon>
        <taxon>Pseudomonadales</taxon>
        <taxon>Pseudomonadaceae</taxon>
        <taxon>Pseudomonas</taxon>
    </lineage>
</organism>
<keyword evidence="7" id="KW-0732">Signal</keyword>
<dbReference type="Proteomes" id="UP000285286">
    <property type="component" value="Unassembled WGS sequence"/>
</dbReference>
<dbReference type="SMART" id="SM00965">
    <property type="entry name" value="STN"/>
    <property type="match status" value="1"/>
</dbReference>
<keyword evidence="13 14" id="KW-0998">Cell outer membrane</keyword>
<dbReference type="GO" id="GO:0038023">
    <property type="term" value="F:signaling receptor activity"/>
    <property type="evidence" value="ECO:0007669"/>
    <property type="project" value="InterPro"/>
</dbReference>
<dbReference type="GO" id="GO:0015344">
    <property type="term" value="F:siderophore uptake transmembrane transporter activity"/>
    <property type="evidence" value="ECO:0007669"/>
    <property type="project" value="TreeGrafter"/>
</dbReference>
<gene>
    <name evidence="18" type="ORF">BHU25_22600</name>
</gene>
<evidence type="ECO:0000256" key="16">
    <source>
        <dbReference type="RuleBase" id="RU003357"/>
    </source>
</evidence>
<feature type="domain" description="Secretin/TonB short N-terminal" evidence="17">
    <location>
        <begin position="58"/>
        <end position="109"/>
    </location>
</feature>
<keyword evidence="19" id="KW-1185">Reference proteome</keyword>
<comment type="caution">
    <text evidence="18">The sequence shown here is derived from an EMBL/GenBank/DDBJ whole genome shotgun (WGS) entry which is preliminary data.</text>
</comment>
<dbReference type="InterPro" id="IPR010105">
    <property type="entry name" value="TonB_sidphr_rcpt"/>
</dbReference>
<dbReference type="InterPro" id="IPR010917">
    <property type="entry name" value="TonB_rcpt_CS"/>
</dbReference>
<evidence type="ECO:0000256" key="8">
    <source>
        <dbReference type="ARBA" id="ARBA00023004"/>
    </source>
</evidence>
<dbReference type="PROSITE" id="PS01156">
    <property type="entry name" value="TONB_DEPENDENT_REC_2"/>
    <property type="match status" value="1"/>
</dbReference>
<evidence type="ECO:0000256" key="5">
    <source>
        <dbReference type="ARBA" id="ARBA00022496"/>
    </source>
</evidence>
<dbReference type="PROSITE" id="PS52016">
    <property type="entry name" value="TONB_DEPENDENT_REC_3"/>
    <property type="match status" value="1"/>
</dbReference>
<evidence type="ECO:0000259" key="17">
    <source>
        <dbReference type="SMART" id="SM00965"/>
    </source>
</evidence>
<keyword evidence="12 18" id="KW-0675">Receptor</keyword>
<keyword evidence="4 14" id="KW-1134">Transmembrane beta strand</keyword>
<dbReference type="CDD" id="cd01347">
    <property type="entry name" value="ligand_gated_channel"/>
    <property type="match status" value="1"/>
</dbReference>
<dbReference type="PANTHER" id="PTHR32552:SF74">
    <property type="entry name" value="HYDROXAMATE SIDEROPHORE RECEPTOR FHUE"/>
    <property type="match status" value="1"/>
</dbReference>
<evidence type="ECO:0000256" key="2">
    <source>
        <dbReference type="ARBA" id="ARBA00009810"/>
    </source>
</evidence>
<dbReference type="SUPFAM" id="SSF56935">
    <property type="entry name" value="Porins"/>
    <property type="match status" value="1"/>
</dbReference>
<comment type="subcellular location">
    <subcellularLocation>
        <location evidence="1 14">Cell outer membrane</location>
        <topology evidence="1 14">Multi-pass membrane protein</topology>
    </subcellularLocation>
</comment>
<evidence type="ECO:0000256" key="1">
    <source>
        <dbReference type="ARBA" id="ARBA00004571"/>
    </source>
</evidence>